<dbReference type="EMBL" id="CP001100">
    <property type="protein sequence ID" value="ACF13007.1"/>
    <property type="molecule type" value="Genomic_DNA"/>
</dbReference>
<accession>B3QV53</accession>
<dbReference type="STRING" id="517418.Ctha_0536"/>
<dbReference type="Gene3D" id="3.40.50.2000">
    <property type="entry name" value="Glycogen Phosphorylase B"/>
    <property type="match status" value="2"/>
</dbReference>
<dbReference type="KEGG" id="cts:Ctha_0536"/>
<dbReference type="GO" id="GO:0009103">
    <property type="term" value="P:lipopolysaccharide biosynthetic process"/>
    <property type="evidence" value="ECO:0007669"/>
    <property type="project" value="TreeGrafter"/>
</dbReference>
<sequence>MDILPFKKFLWLKKLSKTITGDLDQQLRALSLLSRYDAIYAMINGPIVGLCFLRKAGLLKTPIIVLAHGLPPYDHPSFKISYQGADHVIATNRVTYERIKSRYNLPDEKITLMNWWSDIEFYPDYSREERTEPFLFSNGQSWRDYSTLFQAVTKAGIKAKFIIPESQLSSDYGKNIEVTVYRKNPHANFQDGFMPGDFLPILRKTTIVAIPLDENRLHRSNGITNMMEAFAAGVPVIMTESPCIDIDIEREGSGFWVKEGDVEDWVEKITRISNNPTLQKQMAANARKTAEKYKVQSFSEGLCQTIKKVTN</sequence>
<dbReference type="InterPro" id="IPR001296">
    <property type="entry name" value="Glyco_trans_1"/>
</dbReference>
<keyword evidence="1 4" id="KW-0808">Transferase</keyword>
<keyword evidence="5" id="KW-1185">Reference proteome</keyword>
<feature type="domain" description="Glycosyltransferase subfamily 4-like N-terminal" evidence="3">
    <location>
        <begin position="26"/>
        <end position="112"/>
    </location>
</feature>
<dbReference type="GO" id="GO:0016757">
    <property type="term" value="F:glycosyltransferase activity"/>
    <property type="evidence" value="ECO:0007669"/>
    <property type="project" value="InterPro"/>
</dbReference>
<gene>
    <name evidence="4" type="ordered locus">Ctha_0536</name>
</gene>
<evidence type="ECO:0000259" key="2">
    <source>
        <dbReference type="Pfam" id="PF00534"/>
    </source>
</evidence>
<evidence type="ECO:0000256" key="1">
    <source>
        <dbReference type="ARBA" id="ARBA00022679"/>
    </source>
</evidence>
<organism evidence="4 5">
    <name type="scientific">Chloroherpeton thalassium (strain ATCC 35110 / GB-78)</name>
    <dbReference type="NCBI Taxonomy" id="517418"/>
    <lineage>
        <taxon>Bacteria</taxon>
        <taxon>Pseudomonadati</taxon>
        <taxon>Chlorobiota</taxon>
        <taxon>Chlorobiia</taxon>
        <taxon>Chlorobiales</taxon>
        <taxon>Chloroherpetonaceae</taxon>
        <taxon>Chloroherpeton</taxon>
    </lineage>
</organism>
<dbReference type="AlphaFoldDB" id="B3QV53"/>
<dbReference type="Pfam" id="PF00534">
    <property type="entry name" value="Glycos_transf_1"/>
    <property type="match status" value="1"/>
</dbReference>
<dbReference type="eggNOG" id="COG0438">
    <property type="taxonomic scope" value="Bacteria"/>
</dbReference>
<protein>
    <submittedName>
        <fullName evidence="4">Glycosyl transferase group 1</fullName>
    </submittedName>
</protein>
<dbReference type="InterPro" id="IPR028098">
    <property type="entry name" value="Glyco_trans_4-like_N"/>
</dbReference>
<dbReference type="PANTHER" id="PTHR46401:SF2">
    <property type="entry name" value="GLYCOSYLTRANSFERASE WBBK-RELATED"/>
    <property type="match status" value="1"/>
</dbReference>
<evidence type="ECO:0000313" key="4">
    <source>
        <dbReference type="EMBL" id="ACF13007.1"/>
    </source>
</evidence>
<dbReference type="Pfam" id="PF13439">
    <property type="entry name" value="Glyco_transf_4"/>
    <property type="match status" value="1"/>
</dbReference>
<feature type="domain" description="Glycosyl transferase family 1" evidence="2">
    <location>
        <begin position="225"/>
        <end position="288"/>
    </location>
</feature>
<reference evidence="4 5" key="1">
    <citation type="submission" date="2008-06" db="EMBL/GenBank/DDBJ databases">
        <title>Complete sequence of Chloroherpeton thalassium ATCC 35110.</title>
        <authorList>
            <consortium name="US DOE Joint Genome Institute"/>
            <person name="Lucas S."/>
            <person name="Copeland A."/>
            <person name="Lapidus A."/>
            <person name="Glavina del Rio T."/>
            <person name="Dalin E."/>
            <person name="Tice H."/>
            <person name="Bruce D."/>
            <person name="Goodwin L."/>
            <person name="Pitluck S."/>
            <person name="Schmutz J."/>
            <person name="Larimer F."/>
            <person name="Land M."/>
            <person name="Hauser L."/>
            <person name="Kyrpides N."/>
            <person name="Mikhailova N."/>
            <person name="Liu Z."/>
            <person name="Li T."/>
            <person name="Zhao F."/>
            <person name="Overmann J."/>
            <person name="Bryant D.A."/>
            <person name="Richardson P."/>
        </authorList>
    </citation>
    <scope>NUCLEOTIDE SEQUENCE [LARGE SCALE GENOMIC DNA]</scope>
    <source>
        <strain evidence="5">ATCC 35110 / GB-78</strain>
    </source>
</reference>
<dbReference type="Proteomes" id="UP000001208">
    <property type="component" value="Chromosome"/>
</dbReference>
<evidence type="ECO:0000313" key="5">
    <source>
        <dbReference type="Proteomes" id="UP000001208"/>
    </source>
</evidence>
<evidence type="ECO:0000259" key="3">
    <source>
        <dbReference type="Pfam" id="PF13439"/>
    </source>
</evidence>
<dbReference type="SUPFAM" id="SSF53756">
    <property type="entry name" value="UDP-Glycosyltransferase/glycogen phosphorylase"/>
    <property type="match status" value="1"/>
</dbReference>
<dbReference type="CDD" id="cd03801">
    <property type="entry name" value="GT4_PimA-like"/>
    <property type="match status" value="1"/>
</dbReference>
<proteinExistence type="predicted"/>
<dbReference type="HOGENOM" id="CLU_063407_0_0_10"/>
<dbReference type="CAZy" id="GT4">
    <property type="family name" value="Glycosyltransferase Family 4"/>
</dbReference>
<name>B3QV53_CHLT3</name>
<dbReference type="PANTHER" id="PTHR46401">
    <property type="entry name" value="GLYCOSYLTRANSFERASE WBBK-RELATED"/>
    <property type="match status" value="1"/>
</dbReference>